<sequence length="77" mass="8955">MVDLNYSKIMAIEIKELVIQGKMKDDSNQHQSFNHDTVQEVNNQLVSNNYLTNLERQELIDECVAVVLKELENVLKH</sequence>
<evidence type="ECO:0000313" key="2">
    <source>
        <dbReference type="Proteomes" id="UP000599179"/>
    </source>
</evidence>
<proteinExistence type="predicted"/>
<dbReference type="Pfam" id="PF19265">
    <property type="entry name" value="DUF5908"/>
    <property type="match status" value="1"/>
</dbReference>
<evidence type="ECO:0000313" key="1">
    <source>
        <dbReference type="EMBL" id="GGE41007.1"/>
    </source>
</evidence>
<dbReference type="Proteomes" id="UP000599179">
    <property type="component" value="Unassembled WGS sequence"/>
</dbReference>
<dbReference type="InterPro" id="IPR045459">
    <property type="entry name" value="DUF5908"/>
</dbReference>
<reference evidence="2" key="1">
    <citation type="journal article" date="2019" name="Int. J. Syst. Evol. Microbiol.">
        <title>The Global Catalogue of Microorganisms (GCM) 10K type strain sequencing project: providing services to taxonomists for standard genome sequencing and annotation.</title>
        <authorList>
            <consortium name="The Broad Institute Genomics Platform"/>
            <consortium name="The Broad Institute Genome Sequencing Center for Infectious Disease"/>
            <person name="Wu L."/>
            <person name="Ma J."/>
        </authorList>
    </citation>
    <scope>NUCLEOTIDE SEQUENCE [LARGE SCALE GENOMIC DNA]</scope>
    <source>
        <strain evidence="2">CGMCC 1.12931</strain>
    </source>
</reference>
<comment type="caution">
    <text evidence="1">The sequence shown here is derived from an EMBL/GenBank/DDBJ whole genome shotgun (WGS) entry which is preliminary data.</text>
</comment>
<accession>A0ABQ1SI02</accession>
<name>A0ABQ1SI02_9FLAO</name>
<organism evidence="1 2">
    <name type="scientific">Psychroflexus planctonicus</name>
    <dbReference type="NCBI Taxonomy" id="1526575"/>
    <lineage>
        <taxon>Bacteria</taxon>
        <taxon>Pseudomonadati</taxon>
        <taxon>Bacteroidota</taxon>
        <taxon>Flavobacteriia</taxon>
        <taxon>Flavobacteriales</taxon>
        <taxon>Flavobacteriaceae</taxon>
        <taxon>Psychroflexus</taxon>
    </lineage>
</organism>
<keyword evidence="2" id="KW-1185">Reference proteome</keyword>
<protein>
    <submittedName>
        <fullName evidence="1">Uncharacterized protein</fullName>
    </submittedName>
</protein>
<dbReference type="EMBL" id="BMGM01000009">
    <property type="protein sequence ID" value="GGE41007.1"/>
    <property type="molecule type" value="Genomic_DNA"/>
</dbReference>
<gene>
    <name evidence="1" type="ORF">GCM10010832_21350</name>
</gene>